<evidence type="ECO:0000256" key="1">
    <source>
        <dbReference type="SAM" id="MobiDB-lite"/>
    </source>
</evidence>
<name>A0A420J654_9PEZI</name>
<protein>
    <recommendedName>
        <fullName evidence="4">CCHC-type domain-containing protein</fullName>
    </recommendedName>
</protein>
<dbReference type="AlphaFoldDB" id="A0A420J654"/>
<accession>A0A420J654</accession>
<gene>
    <name evidence="2" type="ORF">GcM3_026044</name>
</gene>
<keyword evidence="3" id="KW-1185">Reference proteome</keyword>
<evidence type="ECO:0000313" key="3">
    <source>
        <dbReference type="Proteomes" id="UP000283383"/>
    </source>
</evidence>
<feature type="compositionally biased region" description="Polar residues" evidence="1">
    <location>
        <begin position="139"/>
        <end position="148"/>
    </location>
</feature>
<comment type="caution">
    <text evidence="2">The sequence shown here is derived from an EMBL/GenBank/DDBJ whole genome shotgun (WGS) entry which is preliminary data.</text>
</comment>
<evidence type="ECO:0000313" key="2">
    <source>
        <dbReference type="EMBL" id="RKF82266.1"/>
    </source>
</evidence>
<reference evidence="2 3" key="1">
    <citation type="journal article" date="2018" name="BMC Genomics">
        <title>Comparative genome analyses reveal sequence features reflecting distinct modes of host-adaptation between dicot and monocot powdery mildew.</title>
        <authorList>
            <person name="Wu Y."/>
            <person name="Ma X."/>
            <person name="Pan Z."/>
            <person name="Kale S.D."/>
            <person name="Song Y."/>
            <person name="King H."/>
            <person name="Zhang Q."/>
            <person name="Presley C."/>
            <person name="Deng X."/>
            <person name="Wei C.I."/>
            <person name="Xiao S."/>
        </authorList>
    </citation>
    <scope>NUCLEOTIDE SEQUENCE [LARGE SCALE GENOMIC DNA]</scope>
    <source>
        <strain evidence="2">UMSG3</strain>
    </source>
</reference>
<proteinExistence type="predicted"/>
<feature type="non-terminal residue" evidence="2">
    <location>
        <position position="1"/>
    </location>
</feature>
<feature type="region of interest" description="Disordered" evidence="1">
    <location>
        <begin position="128"/>
        <end position="148"/>
    </location>
</feature>
<dbReference type="EMBL" id="MCBQ01002648">
    <property type="protein sequence ID" value="RKF82266.1"/>
    <property type="molecule type" value="Genomic_DNA"/>
</dbReference>
<dbReference type="Proteomes" id="UP000283383">
    <property type="component" value="Unassembled WGS sequence"/>
</dbReference>
<sequence>ELFDSISCTRDAWAAIKAEYQKSNAKDVRRLEKQITHWTKPKGLSIKRAWVQLRELRTNLVEIDSIKSAADTETGLFGYLLEGLDPVVYKTAKEMLDSLQNFFEENEDHAERDLSALAARYTEHNKGSVRFSKSRQNRDSSWSPTRHSNLNANGQETCYICNGLGHHARHCEFRHETRRYG</sequence>
<evidence type="ECO:0008006" key="4">
    <source>
        <dbReference type="Google" id="ProtNLM"/>
    </source>
</evidence>
<organism evidence="2 3">
    <name type="scientific">Golovinomyces cichoracearum</name>
    <dbReference type="NCBI Taxonomy" id="62708"/>
    <lineage>
        <taxon>Eukaryota</taxon>
        <taxon>Fungi</taxon>
        <taxon>Dikarya</taxon>
        <taxon>Ascomycota</taxon>
        <taxon>Pezizomycotina</taxon>
        <taxon>Leotiomycetes</taxon>
        <taxon>Erysiphales</taxon>
        <taxon>Erysiphaceae</taxon>
        <taxon>Golovinomyces</taxon>
    </lineage>
</organism>